<feature type="chain" id="PRO_5046534169" description="Endocuticle structural glycoprotein SgAbd-2" evidence="3">
    <location>
        <begin position="17"/>
        <end position="209"/>
    </location>
</feature>
<keyword evidence="5" id="KW-1185">Reference proteome</keyword>
<gene>
    <name evidence="4" type="ORF">ODALV1_LOCUS26993</name>
</gene>
<evidence type="ECO:0000256" key="1">
    <source>
        <dbReference type="PROSITE-ProRule" id="PRU00497"/>
    </source>
</evidence>
<protein>
    <recommendedName>
        <fullName evidence="6">Endocuticle structural glycoprotein SgAbd-2</fullName>
    </recommendedName>
</protein>
<feature type="signal peptide" evidence="3">
    <location>
        <begin position="1"/>
        <end position="16"/>
    </location>
</feature>
<dbReference type="PROSITE" id="PS51155">
    <property type="entry name" value="CHIT_BIND_RR_2"/>
    <property type="match status" value="1"/>
</dbReference>
<name>A0ABP1RWI4_9HEXA</name>
<evidence type="ECO:0000313" key="4">
    <source>
        <dbReference type="EMBL" id="CAL8137600.1"/>
    </source>
</evidence>
<dbReference type="Pfam" id="PF00379">
    <property type="entry name" value="Chitin_bind_4"/>
    <property type="match status" value="1"/>
</dbReference>
<reference evidence="4 5" key="1">
    <citation type="submission" date="2024-08" db="EMBL/GenBank/DDBJ databases">
        <authorList>
            <person name="Cucini C."/>
            <person name="Frati F."/>
        </authorList>
    </citation>
    <scope>NUCLEOTIDE SEQUENCE [LARGE SCALE GENOMIC DNA]</scope>
</reference>
<dbReference type="InterPro" id="IPR000618">
    <property type="entry name" value="Insect_cuticle"/>
</dbReference>
<keyword evidence="3" id="KW-0732">Signal</keyword>
<evidence type="ECO:0000313" key="5">
    <source>
        <dbReference type="Proteomes" id="UP001642540"/>
    </source>
</evidence>
<sequence length="209" mass="22187">MNPLTLVAFMAVGAAATYGPPPSARAGYANTNVESSSYSSSYGGARQAHIPITSFTRDIQGSHADSTSFTTGNGISSSHNVQAVRGRGGSYMNENGQMVQSDTTVQMNGHSYHQAPEGQHISLTWSADENGFRAVGDHLPRPVEMPAEHAEAHRLALATAAASSSYGSSGSSYDSYHQSAPQPIRQQSYQQPEIRVNTYTPTAVRSSGY</sequence>
<organism evidence="4 5">
    <name type="scientific">Orchesella dallaii</name>
    <dbReference type="NCBI Taxonomy" id="48710"/>
    <lineage>
        <taxon>Eukaryota</taxon>
        <taxon>Metazoa</taxon>
        <taxon>Ecdysozoa</taxon>
        <taxon>Arthropoda</taxon>
        <taxon>Hexapoda</taxon>
        <taxon>Collembola</taxon>
        <taxon>Entomobryomorpha</taxon>
        <taxon>Entomobryoidea</taxon>
        <taxon>Orchesellidae</taxon>
        <taxon>Orchesellinae</taxon>
        <taxon>Orchesella</taxon>
    </lineage>
</organism>
<evidence type="ECO:0000256" key="2">
    <source>
        <dbReference type="SAM" id="MobiDB-lite"/>
    </source>
</evidence>
<dbReference type="EMBL" id="CAXLJM020000118">
    <property type="protein sequence ID" value="CAL8137600.1"/>
    <property type="molecule type" value="Genomic_DNA"/>
</dbReference>
<feature type="compositionally biased region" description="Polar residues" evidence="2">
    <location>
        <begin position="184"/>
        <end position="209"/>
    </location>
</feature>
<evidence type="ECO:0008006" key="6">
    <source>
        <dbReference type="Google" id="ProtNLM"/>
    </source>
</evidence>
<feature type="compositionally biased region" description="Low complexity" evidence="2">
    <location>
        <begin position="167"/>
        <end position="180"/>
    </location>
</feature>
<accession>A0ABP1RWI4</accession>
<comment type="caution">
    <text evidence="4">The sequence shown here is derived from an EMBL/GenBank/DDBJ whole genome shotgun (WGS) entry which is preliminary data.</text>
</comment>
<dbReference type="Proteomes" id="UP001642540">
    <property type="component" value="Unassembled WGS sequence"/>
</dbReference>
<evidence type="ECO:0000256" key="3">
    <source>
        <dbReference type="SAM" id="SignalP"/>
    </source>
</evidence>
<proteinExistence type="predicted"/>
<keyword evidence="1" id="KW-0193">Cuticle</keyword>
<feature type="region of interest" description="Disordered" evidence="2">
    <location>
        <begin position="167"/>
        <end position="209"/>
    </location>
</feature>